<evidence type="ECO:0000256" key="2">
    <source>
        <dbReference type="ARBA" id="ARBA00022768"/>
    </source>
</evidence>
<keyword evidence="4" id="KW-0342">GTP-binding</keyword>
<protein>
    <recommendedName>
        <fullName evidence="6">CUE domain-containing protein</fullName>
    </recommendedName>
</protein>
<reference evidence="7" key="1">
    <citation type="submission" date="2021-01" db="EMBL/GenBank/DDBJ databases">
        <authorList>
            <person name="Corre E."/>
            <person name="Pelletier E."/>
            <person name="Niang G."/>
            <person name="Scheremetjew M."/>
            <person name="Finn R."/>
            <person name="Kale V."/>
            <person name="Holt S."/>
            <person name="Cochrane G."/>
            <person name="Meng A."/>
            <person name="Brown T."/>
            <person name="Cohen L."/>
        </authorList>
    </citation>
    <scope>NUCLEOTIDE SEQUENCE</scope>
    <source>
        <strain evidence="7">CCMP3105</strain>
    </source>
</reference>
<dbReference type="Gene3D" id="2.40.30.10">
    <property type="entry name" value="Translation factors"/>
    <property type="match status" value="2"/>
</dbReference>
<evidence type="ECO:0000256" key="4">
    <source>
        <dbReference type="ARBA" id="ARBA00023134"/>
    </source>
</evidence>
<gene>
    <name evidence="7" type="ORF">AMON00008_LOCUS54051</name>
</gene>
<dbReference type="Gene3D" id="3.40.50.300">
    <property type="entry name" value="P-loop containing nucleotide triphosphate hydrolases"/>
    <property type="match status" value="1"/>
</dbReference>
<dbReference type="GO" id="GO:0003746">
    <property type="term" value="F:translation elongation factor activity"/>
    <property type="evidence" value="ECO:0007669"/>
    <property type="project" value="UniProtKB-KW"/>
</dbReference>
<dbReference type="InterPro" id="IPR009001">
    <property type="entry name" value="Transl_elong_EF1A/Init_IF2_C"/>
</dbReference>
<dbReference type="InterPro" id="IPR004160">
    <property type="entry name" value="Transl_elong_EFTu/EF1A_C"/>
</dbReference>
<dbReference type="EMBL" id="HBNR01076077">
    <property type="protein sequence ID" value="CAE4652444.1"/>
    <property type="molecule type" value="Transcribed_RNA"/>
</dbReference>
<accession>A0A7S4SQ65</accession>
<dbReference type="SUPFAM" id="SSF52540">
    <property type="entry name" value="P-loop containing nucleoside triphosphate hydrolases"/>
    <property type="match status" value="1"/>
</dbReference>
<dbReference type="InterPro" id="IPR050100">
    <property type="entry name" value="TRAFAC_GTPase_members"/>
</dbReference>
<keyword evidence="3" id="KW-0648">Protein biosynthesis</keyword>
<keyword evidence="1" id="KW-0547">Nucleotide-binding</keyword>
<feature type="region of interest" description="Disordered" evidence="5">
    <location>
        <begin position="360"/>
        <end position="477"/>
    </location>
</feature>
<feature type="compositionally biased region" description="Basic and acidic residues" evidence="5">
    <location>
        <begin position="417"/>
        <end position="428"/>
    </location>
</feature>
<feature type="compositionally biased region" description="Gly residues" evidence="5">
    <location>
        <begin position="519"/>
        <end position="528"/>
    </location>
</feature>
<keyword evidence="2" id="KW-0251">Elongation factor</keyword>
<dbReference type="AlphaFoldDB" id="A0A7S4SQ65"/>
<feature type="region of interest" description="Disordered" evidence="5">
    <location>
        <begin position="217"/>
        <end position="340"/>
    </location>
</feature>
<proteinExistence type="predicted"/>
<dbReference type="PROSITE" id="PS51140">
    <property type="entry name" value="CUE"/>
    <property type="match status" value="1"/>
</dbReference>
<dbReference type="SUPFAM" id="SSF50465">
    <property type="entry name" value="EF-Tu/eEF-1alpha/eIF2-gamma C-terminal domain"/>
    <property type="match status" value="1"/>
</dbReference>
<dbReference type="InterPro" id="IPR003892">
    <property type="entry name" value="CUE"/>
</dbReference>
<dbReference type="InterPro" id="IPR027417">
    <property type="entry name" value="P-loop_NTPase"/>
</dbReference>
<evidence type="ECO:0000313" key="7">
    <source>
        <dbReference type="EMBL" id="CAE4652444.1"/>
    </source>
</evidence>
<dbReference type="Pfam" id="PF03143">
    <property type="entry name" value="GTP_EFTU_D3"/>
    <property type="match status" value="1"/>
</dbReference>
<feature type="compositionally biased region" description="Gly residues" evidence="5">
    <location>
        <begin position="435"/>
        <end position="446"/>
    </location>
</feature>
<feature type="region of interest" description="Disordered" evidence="5">
    <location>
        <begin position="40"/>
        <end position="111"/>
    </location>
</feature>
<evidence type="ECO:0000256" key="3">
    <source>
        <dbReference type="ARBA" id="ARBA00022917"/>
    </source>
</evidence>
<sequence length="963" mass="100146">MDASNLKTLLPQFTQQEIESALIETGGNAILAVSRLLNQPAAPPNASAPQRARRAEATVRKQSRSHSPTGFHRENSGLLALGGSRPSGASRRAGNAPAVARRHSRSLSPGAALTTAPLSHRQHSGLLAVSSLQSPGAPLPAVDVDANSDLAVLEIQQFLPQFRPEEIQEAVIEADGVVSQAVHMLLNRHRRGGIPVEGGDPSKPSVASVAAAKVKRATSAAAMTRRMSRSLSPSMASSRRQGGAQAPAAAPPAGTAKLLRQQPGAPGRAGFANGAAEAESTDPKVFVPPQRRGGGRDAGVGLPGSPLGRPERAGDEPASIPSSIRRRSVTNKLGHLRSQPDLAMPADLDIIDMCLSGGAPGADEPSAASARTRTLRKAAKALRSAVPPAPPEEEPEAELDRGPPSAPLRMRQRARTRVQEDAEAKAEMDVPAQQRGGGAAEVGGGARARARRAPESAIRQAVTKPVSKASAASARKSAPNLQAAGTLPAAAAPGGAAVRARTPRRVKDLGGTTLANSPAGGGGGGGNTGPPEVLSVLVACHEDAGKSAIYEGLVRAGSRETESQGRGVSTNELAWAFCSSPKRRFTFIHAPGWRAAIPEFIRGVAQADVAVLGVPAFVPEACIDWWALERAAIAQALGISRIIFAVVLSGEEDSAEEEGSFRDTISQLQPQLEECGIAGAVFLPVHVTTIAALGGPGMASAIEVVSRLGHRDNVLGWWNGESLLKVLENVHDVPSRAGGQLPLRVLILGKHQEGAGVSLIGRVVQGSVHDHTECLLRPGWRRLLVQSIRDPHSDNEGSCSCACAGDYVDLQVSPVSDHAAANRSADASAGPQPLCLSGHKSAALWGASAGESQRWLVELRVLELEELDQPKVGRGFYGMLYFGAEAVGTEIVELIEAIDLVTQLRSNLPAAALPGTLTQCIVKLRRSTVLDTFTGGQLGRFVLRRAGHTVGVGKVVAAAVAPR</sequence>
<feature type="region of interest" description="Disordered" evidence="5">
    <location>
        <begin position="505"/>
        <end position="528"/>
    </location>
</feature>
<dbReference type="GO" id="GO:0043130">
    <property type="term" value="F:ubiquitin binding"/>
    <property type="evidence" value="ECO:0007669"/>
    <property type="project" value="InterPro"/>
</dbReference>
<feature type="compositionally biased region" description="Low complexity" evidence="5">
    <location>
        <begin position="467"/>
        <end position="477"/>
    </location>
</feature>
<dbReference type="PANTHER" id="PTHR23115">
    <property type="entry name" value="TRANSLATION FACTOR"/>
    <property type="match status" value="1"/>
</dbReference>
<dbReference type="CDD" id="cd14279">
    <property type="entry name" value="CUE"/>
    <property type="match status" value="1"/>
</dbReference>
<evidence type="ECO:0000256" key="1">
    <source>
        <dbReference type="ARBA" id="ARBA00022741"/>
    </source>
</evidence>
<dbReference type="GO" id="GO:0005525">
    <property type="term" value="F:GTP binding"/>
    <property type="evidence" value="ECO:0007669"/>
    <property type="project" value="UniProtKB-KW"/>
</dbReference>
<feature type="compositionally biased region" description="Low complexity" evidence="5">
    <location>
        <begin position="217"/>
        <end position="254"/>
    </location>
</feature>
<feature type="domain" description="CUE" evidence="6">
    <location>
        <begin position="147"/>
        <end position="189"/>
    </location>
</feature>
<evidence type="ECO:0000256" key="5">
    <source>
        <dbReference type="SAM" id="MobiDB-lite"/>
    </source>
</evidence>
<name>A0A7S4SQ65_9DINO</name>
<organism evidence="7">
    <name type="scientific">Alexandrium monilatum</name>
    <dbReference type="NCBI Taxonomy" id="311494"/>
    <lineage>
        <taxon>Eukaryota</taxon>
        <taxon>Sar</taxon>
        <taxon>Alveolata</taxon>
        <taxon>Dinophyceae</taxon>
        <taxon>Gonyaulacales</taxon>
        <taxon>Pyrocystaceae</taxon>
        <taxon>Alexandrium</taxon>
    </lineage>
</organism>
<feature type="compositionally biased region" description="Low complexity" evidence="5">
    <location>
        <begin position="40"/>
        <end position="50"/>
    </location>
</feature>
<evidence type="ECO:0000259" key="6">
    <source>
        <dbReference type="PROSITE" id="PS51140"/>
    </source>
</evidence>